<dbReference type="STRING" id="158190.SpiGrapes_0844"/>
<proteinExistence type="predicted"/>
<organism evidence="1 2">
    <name type="scientific">Sphaerochaeta pleomorpha (strain ATCC BAA-1885 / DSM 22778 / Grapes)</name>
    <dbReference type="NCBI Taxonomy" id="158190"/>
    <lineage>
        <taxon>Bacteria</taxon>
        <taxon>Pseudomonadati</taxon>
        <taxon>Spirochaetota</taxon>
        <taxon>Spirochaetia</taxon>
        <taxon>Spirochaetales</taxon>
        <taxon>Sphaerochaetaceae</taxon>
        <taxon>Sphaerochaeta</taxon>
    </lineage>
</organism>
<sequence>MSKESFAIMIQNPMLLQLQDPVGATIYGCDQLWYHSYWQRLSGCGPSTATNLMLYFQNKGSIPTKIAVHDKKTFTALMELLWQFVTPRYQGVHLLSQFYQGVEGYMQSIKGSLDSSYLEIPKEKELRPSFDSIVEFIVEGLKNDSPIAFLNLSRGSLKNLDEWHWVTLVGIRYEENSGCYYATIYDASKKWDIDLGQWYDTTKRGGGFIAFKEPVQ</sequence>
<dbReference type="AlphaFoldDB" id="G8QQ94"/>
<evidence type="ECO:0000313" key="1">
    <source>
        <dbReference type="EMBL" id="AEV28671.1"/>
    </source>
</evidence>
<dbReference type="eggNOG" id="ENOG5031AJA">
    <property type="taxonomic scope" value="Bacteria"/>
</dbReference>
<protein>
    <recommendedName>
        <fullName evidence="3">Peptidase C39-like domain-containing protein</fullName>
    </recommendedName>
</protein>
<reference evidence="1 2" key="1">
    <citation type="submission" date="2011-11" db="EMBL/GenBank/DDBJ databases">
        <title>Complete sequence of Spirochaeta sp. grapes.</title>
        <authorList>
            <consortium name="US DOE Joint Genome Institute"/>
            <person name="Lucas S."/>
            <person name="Han J."/>
            <person name="Lapidus A."/>
            <person name="Cheng J.-F."/>
            <person name="Goodwin L."/>
            <person name="Pitluck S."/>
            <person name="Peters L."/>
            <person name="Ovchinnikova G."/>
            <person name="Munk A.C."/>
            <person name="Detter J.C."/>
            <person name="Han C."/>
            <person name="Tapia R."/>
            <person name="Land M."/>
            <person name="Hauser L."/>
            <person name="Kyrpides N."/>
            <person name="Ivanova N."/>
            <person name="Pagani I."/>
            <person name="Ritalahtilisa K."/>
            <person name="Loeffler F."/>
            <person name="Woyke T."/>
        </authorList>
    </citation>
    <scope>NUCLEOTIDE SEQUENCE [LARGE SCALE GENOMIC DNA]</scope>
    <source>
        <strain evidence="2">ATCC BAA-1885 / DSM 22778 / Grapes</strain>
    </source>
</reference>
<dbReference type="RefSeq" id="WP_014269520.1">
    <property type="nucleotide sequence ID" value="NC_016633.1"/>
</dbReference>
<dbReference type="EMBL" id="CP003155">
    <property type="protein sequence ID" value="AEV28671.1"/>
    <property type="molecule type" value="Genomic_DNA"/>
</dbReference>
<accession>G8QQ94</accession>
<gene>
    <name evidence="1" type="ordered locus">SpiGrapes_0844</name>
</gene>
<keyword evidence="2" id="KW-1185">Reference proteome</keyword>
<evidence type="ECO:0000313" key="2">
    <source>
        <dbReference type="Proteomes" id="UP000005632"/>
    </source>
</evidence>
<dbReference type="KEGG" id="sgp:SpiGrapes_0844"/>
<dbReference type="Proteomes" id="UP000005632">
    <property type="component" value="Chromosome"/>
</dbReference>
<evidence type="ECO:0008006" key="3">
    <source>
        <dbReference type="Google" id="ProtNLM"/>
    </source>
</evidence>
<dbReference type="HOGENOM" id="CLU_115419_0_0_12"/>
<name>G8QQ94_SPHPG</name>